<evidence type="ECO:0000256" key="8">
    <source>
        <dbReference type="ARBA" id="ARBA00022723"/>
    </source>
</evidence>
<feature type="domain" description="Cytochrome oxidase subunit II transmembrane region profile" evidence="21">
    <location>
        <begin position="1"/>
        <end position="91"/>
    </location>
</feature>
<evidence type="ECO:0000256" key="1">
    <source>
        <dbReference type="ARBA" id="ARBA00004448"/>
    </source>
</evidence>
<evidence type="ECO:0000256" key="7">
    <source>
        <dbReference type="ARBA" id="ARBA00022692"/>
    </source>
</evidence>
<dbReference type="PROSITE" id="PS50999">
    <property type="entry name" value="COX2_TM"/>
    <property type="match status" value="1"/>
</dbReference>
<dbReference type="FunFam" id="2.60.40.420:FF:000001">
    <property type="entry name" value="Cytochrome c oxidase subunit 2"/>
    <property type="match status" value="1"/>
</dbReference>
<keyword evidence="7 18" id="KW-0812">Transmembrane</keyword>
<dbReference type="Gene3D" id="2.60.40.420">
    <property type="entry name" value="Cupredoxins - blue copper proteins"/>
    <property type="match status" value="1"/>
</dbReference>
<dbReference type="PANTHER" id="PTHR22888:SF9">
    <property type="entry name" value="CYTOCHROME C OXIDASE SUBUNIT 2"/>
    <property type="match status" value="1"/>
</dbReference>
<feature type="transmembrane region" description="Helical" evidence="19">
    <location>
        <begin position="64"/>
        <end position="87"/>
    </location>
</feature>
<dbReference type="Pfam" id="PF00116">
    <property type="entry name" value="COX2"/>
    <property type="match status" value="1"/>
</dbReference>
<keyword evidence="12 18" id="KW-0249">Electron transport</keyword>
<dbReference type="PANTHER" id="PTHR22888">
    <property type="entry name" value="CYTOCHROME C OXIDASE, SUBUNIT II"/>
    <property type="match status" value="1"/>
</dbReference>
<feature type="transmembrane region" description="Helical" evidence="19">
    <location>
        <begin position="20"/>
        <end position="43"/>
    </location>
</feature>
<dbReference type="CDD" id="cd13912">
    <property type="entry name" value="CcO_II_C"/>
    <property type="match status" value="1"/>
</dbReference>
<keyword evidence="11" id="KW-1278">Translocase</keyword>
<dbReference type="NCBIfam" id="TIGR02866">
    <property type="entry name" value="CoxB"/>
    <property type="match status" value="1"/>
</dbReference>
<keyword evidence="16 18" id="KW-0472">Membrane</keyword>
<dbReference type="InterPro" id="IPR014222">
    <property type="entry name" value="Cyt_c_oxidase_su2"/>
</dbReference>
<dbReference type="GO" id="GO:0016491">
    <property type="term" value="F:oxidoreductase activity"/>
    <property type="evidence" value="ECO:0007669"/>
    <property type="project" value="InterPro"/>
</dbReference>
<reference evidence="22" key="1">
    <citation type="journal article" date="2018" name="J. Insect Sci.">
        <title>The Complete Mitochondrial Genome of Ugyops sp. (Hemiptera: Delphacidae).</title>
        <authorList>
            <person name="Yu F."/>
            <person name="Liang A.P."/>
        </authorList>
    </citation>
    <scope>NUCLEOTIDE SEQUENCE</scope>
</reference>
<comment type="function">
    <text evidence="18">Component of the cytochrome c oxidase, the last enzyme in the mitochondrial electron transport chain which drives oxidative phosphorylation. The respiratory chain contains 3 multisubunit complexes succinate dehydrogenase (complex II, CII), ubiquinol-cytochrome c oxidoreductase (cytochrome b-c1 complex, complex III, CIII) and cytochrome c oxidase (complex IV, CIV), that cooperate to transfer electrons derived from NADH and succinate to molecular oxygen, creating an electrochemical gradient over the inner membrane that drives transmembrane transport and the ATP synthase. Cytochrome c oxidase is the component of the respiratory chain that catalyzes the reduction of oxygen to water. Electrons originating from reduced cytochrome c in the intermembrane space (IMS) are transferred via the dinuclear copper A center (CU(A)) of subunit 2 and heme A of subunit 1 to the active site in subunit 1, a binuclear center (BNC) formed by heme A3 and copper B (CU(B)). The BNC reduces molecular oxygen to 2 water molecules using 4 electrons from cytochrome c in the IMS and 4 protons from the mitochondrial matrix.</text>
</comment>
<dbReference type="InterPro" id="IPR034210">
    <property type="entry name" value="CcO_II_C"/>
</dbReference>
<accession>A0A3G1RJ95</accession>
<dbReference type="InterPro" id="IPR011759">
    <property type="entry name" value="Cyt_c_oxidase_su2_TM_dom"/>
</dbReference>
<evidence type="ECO:0000256" key="5">
    <source>
        <dbReference type="ARBA" id="ARBA00022448"/>
    </source>
</evidence>
<evidence type="ECO:0000256" key="13">
    <source>
        <dbReference type="ARBA" id="ARBA00022989"/>
    </source>
</evidence>
<dbReference type="AlphaFoldDB" id="A0A3G1RJ95"/>
<keyword evidence="15 18" id="KW-0496">Mitochondrion</keyword>
<evidence type="ECO:0000259" key="21">
    <source>
        <dbReference type="PROSITE" id="PS50999"/>
    </source>
</evidence>
<dbReference type="GO" id="GO:0004129">
    <property type="term" value="F:cytochrome-c oxidase activity"/>
    <property type="evidence" value="ECO:0007669"/>
    <property type="project" value="UniProtKB-EC"/>
</dbReference>
<evidence type="ECO:0000256" key="2">
    <source>
        <dbReference type="ARBA" id="ARBA00007866"/>
    </source>
</evidence>
<evidence type="ECO:0000313" key="22">
    <source>
        <dbReference type="EMBL" id="AWX92094.1"/>
    </source>
</evidence>
<evidence type="ECO:0000256" key="16">
    <source>
        <dbReference type="ARBA" id="ARBA00023136"/>
    </source>
</evidence>
<keyword evidence="9 18" id="KW-0999">Mitochondrion inner membrane</keyword>
<dbReference type="SUPFAM" id="SSF49503">
    <property type="entry name" value="Cupredoxins"/>
    <property type="match status" value="1"/>
</dbReference>
<dbReference type="Pfam" id="PF02790">
    <property type="entry name" value="COX2_TM"/>
    <property type="match status" value="1"/>
</dbReference>
<dbReference type="InterPro" id="IPR036257">
    <property type="entry name" value="Cyt_c_oxidase_su2_TM_sf"/>
</dbReference>
<evidence type="ECO:0000256" key="14">
    <source>
        <dbReference type="ARBA" id="ARBA00023008"/>
    </source>
</evidence>
<keyword evidence="13 19" id="KW-1133">Transmembrane helix</keyword>
<keyword evidence="5 18" id="KW-0813">Transport</keyword>
<gene>
    <name evidence="22" type="primary">cox2</name>
</gene>
<evidence type="ECO:0000256" key="6">
    <source>
        <dbReference type="ARBA" id="ARBA00022660"/>
    </source>
</evidence>
<comment type="subunit">
    <text evidence="3">Component of the cytochrome c oxidase (complex IV, CIV), a multisubunit enzyme composed of a catalytic core of 3 subunits and several supernumerary subunits. The complex exists as a monomer or a dimer and forms supercomplexes (SCs) in the inner mitochondrial membrane with ubiquinol-cytochrome c oxidoreductase (cytochrome b-c1 complex, complex III, CIII).</text>
</comment>
<organism evidence="22">
    <name type="scientific">Ugyops sp. APL-2018</name>
    <dbReference type="NCBI Taxonomy" id="2250388"/>
    <lineage>
        <taxon>Eukaryota</taxon>
        <taxon>Metazoa</taxon>
        <taxon>Ecdysozoa</taxon>
        <taxon>Arthropoda</taxon>
        <taxon>Hexapoda</taxon>
        <taxon>Insecta</taxon>
        <taxon>Pterygota</taxon>
        <taxon>Neoptera</taxon>
        <taxon>Paraneoptera</taxon>
        <taxon>Hemiptera</taxon>
        <taxon>Auchenorrhyncha</taxon>
        <taxon>Fulgoroidea</taxon>
        <taxon>Delphacidae</taxon>
        <taxon>Asiracinae</taxon>
        <taxon>Ugyops</taxon>
    </lineage>
</organism>
<comment type="similarity">
    <text evidence="2 18">Belongs to the cytochrome c oxidase subunit 2 family.</text>
</comment>
<sequence>MSPWTKLAMQDSSSPIMEQLMFFHDHTMAIVIAITTMVIYMMMKLLKNKMINTKMNEHQMIETTWTIMPAMILVMIAIPSLKILYMMEEMINPTVSIKTMGHQWYWTYEYSDKKKNEMESYMKKNTKKQEIRLMEVDNRMKMPLLTQIRMIVSSSDVIHSWTIQSMGIKMDAIPGRLNQLNLMSKKPGLFFGQCSEICGTNHSYMPITVESIKMKLFKKWIKN</sequence>
<evidence type="ECO:0000256" key="15">
    <source>
        <dbReference type="ARBA" id="ARBA00023128"/>
    </source>
</evidence>
<evidence type="ECO:0000256" key="19">
    <source>
        <dbReference type="SAM" id="Phobius"/>
    </source>
</evidence>
<dbReference type="GO" id="GO:0042773">
    <property type="term" value="P:ATP synthesis coupled electron transport"/>
    <property type="evidence" value="ECO:0007669"/>
    <property type="project" value="TreeGrafter"/>
</dbReference>
<geneLocation type="mitochondrion" evidence="22"/>
<evidence type="ECO:0000256" key="3">
    <source>
        <dbReference type="ARBA" id="ARBA00011164"/>
    </source>
</evidence>
<name>A0A3G1RJ95_9HEMI</name>
<evidence type="ECO:0000256" key="11">
    <source>
        <dbReference type="ARBA" id="ARBA00022967"/>
    </source>
</evidence>
<comment type="subcellular location">
    <subcellularLocation>
        <location evidence="1 18">Mitochondrion inner membrane</location>
        <topology evidence="1 18">Multi-pass membrane protein</topology>
    </subcellularLocation>
</comment>
<proteinExistence type="inferred from homology"/>
<keyword evidence="6 18" id="KW-0679">Respiratory chain</keyword>
<evidence type="ECO:0000259" key="20">
    <source>
        <dbReference type="PROSITE" id="PS50857"/>
    </source>
</evidence>
<dbReference type="InterPro" id="IPR008972">
    <property type="entry name" value="Cupredoxin"/>
</dbReference>
<keyword evidence="14 18" id="KW-0186">Copper</keyword>
<comment type="catalytic activity">
    <reaction evidence="17">
        <text>4 Fe(II)-[cytochrome c] + O2 + 8 H(+)(in) = 4 Fe(III)-[cytochrome c] + 2 H2O + 4 H(+)(out)</text>
        <dbReference type="Rhea" id="RHEA:11436"/>
        <dbReference type="Rhea" id="RHEA-COMP:10350"/>
        <dbReference type="Rhea" id="RHEA-COMP:14399"/>
        <dbReference type="ChEBI" id="CHEBI:15377"/>
        <dbReference type="ChEBI" id="CHEBI:15378"/>
        <dbReference type="ChEBI" id="CHEBI:15379"/>
        <dbReference type="ChEBI" id="CHEBI:29033"/>
        <dbReference type="ChEBI" id="CHEBI:29034"/>
        <dbReference type="EC" id="7.1.1.9"/>
    </reaction>
    <physiologicalReaction direction="left-to-right" evidence="17">
        <dbReference type="Rhea" id="RHEA:11437"/>
    </physiologicalReaction>
</comment>
<protein>
    <recommendedName>
        <fullName evidence="4 18">Cytochrome c oxidase subunit 2</fullName>
    </recommendedName>
</protein>
<dbReference type="InterPro" id="IPR045187">
    <property type="entry name" value="CcO_II"/>
</dbReference>
<evidence type="ECO:0000256" key="10">
    <source>
        <dbReference type="ARBA" id="ARBA00022842"/>
    </source>
</evidence>
<dbReference type="PRINTS" id="PR01166">
    <property type="entry name" value="CYCOXIDASEII"/>
</dbReference>
<evidence type="ECO:0000256" key="17">
    <source>
        <dbReference type="ARBA" id="ARBA00049512"/>
    </source>
</evidence>
<dbReference type="InterPro" id="IPR001505">
    <property type="entry name" value="Copper_CuA"/>
</dbReference>
<evidence type="ECO:0000256" key="9">
    <source>
        <dbReference type="ARBA" id="ARBA00022792"/>
    </source>
</evidence>
<evidence type="ECO:0000256" key="18">
    <source>
        <dbReference type="RuleBase" id="RU000457"/>
    </source>
</evidence>
<comment type="cofactor">
    <cofactor evidence="18">
        <name>Cu cation</name>
        <dbReference type="ChEBI" id="CHEBI:23378"/>
    </cofactor>
    <text evidence="18">Binds a copper A center.</text>
</comment>
<evidence type="ECO:0000256" key="12">
    <source>
        <dbReference type="ARBA" id="ARBA00022982"/>
    </source>
</evidence>
<dbReference type="InterPro" id="IPR002429">
    <property type="entry name" value="CcO_II-like_C"/>
</dbReference>
<dbReference type="PROSITE" id="PS50857">
    <property type="entry name" value="COX2_CUA"/>
    <property type="match status" value="1"/>
</dbReference>
<dbReference type="EMBL" id="MH352481">
    <property type="protein sequence ID" value="AWX92094.1"/>
    <property type="molecule type" value="Genomic_DNA"/>
</dbReference>
<feature type="domain" description="Cytochrome oxidase subunit II copper A binding" evidence="20">
    <location>
        <begin position="92"/>
        <end position="223"/>
    </location>
</feature>
<dbReference type="GO" id="GO:0005507">
    <property type="term" value="F:copper ion binding"/>
    <property type="evidence" value="ECO:0007669"/>
    <property type="project" value="InterPro"/>
</dbReference>
<dbReference type="SUPFAM" id="SSF81464">
    <property type="entry name" value="Cytochrome c oxidase subunit II-like, transmembrane region"/>
    <property type="match status" value="1"/>
</dbReference>
<keyword evidence="10" id="KW-0460">Magnesium</keyword>
<dbReference type="PROSITE" id="PS00078">
    <property type="entry name" value="COX2"/>
    <property type="match status" value="1"/>
</dbReference>
<dbReference type="Gene3D" id="1.10.287.90">
    <property type="match status" value="1"/>
</dbReference>
<keyword evidence="8 18" id="KW-0479">Metal-binding</keyword>
<evidence type="ECO:0000256" key="4">
    <source>
        <dbReference type="ARBA" id="ARBA00015946"/>
    </source>
</evidence>
<dbReference type="GO" id="GO:0005743">
    <property type="term" value="C:mitochondrial inner membrane"/>
    <property type="evidence" value="ECO:0007669"/>
    <property type="project" value="UniProtKB-SubCell"/>
</dbReference>